<evidence type="ECO:0000313" key="1">
    <source>
        <dbReference type="EMBL" id="MDF0480854.1"/>
    </source>
</evidence>
<name>A0ABT5X4D0_9ENTE</name>
<keyword evidence="2" id="KW-1185">Reference proteome</keyword>
<gene>
    <name evidence="1" type="ORF">OL233_11240</name>
</gene>
<proteinExistence type="predicted"/>
<organism evidence="1 2">
    <name type="scientific">Vagococcus proximus</name>
    <dbReference type="NCBI Taxonomy" id="2991417"/>
    <lineage>
        <taxon>Bacteria</taxon>
        <taxon>Bacillati</taxon>
        <taxon>Bacillota</taxon>
        <taxon>Bacilli</taxon>
        <taxon>Lactobacillales</taxon>
        <taxon>Enterococcaceae</taxon>
        <taxon>Vagococcus</taxon>
    </lineage>
</organism>
<dbReference type="Gene3D" id="1.10.10.60">
    <property type="entry name" value="Homeodomain-like"/>
    <property type="match status" value="1"/>
</dbReference>
<dbReference type="RefSeq" id="WP_275472400.1">
    <property type="nucleotide sequence ID" value="NZ_JAPDSH010000013.1"/>
</dbReference>
<evidence type="ECO:0000313" key="2">
    <source>
        <dbReference type="Proteomes" id="UP001147148"/>
    </source>
</evidence>
<sequence length="147" mass="17806">CETELNALRNDETYKTMKEIADIIGVSKPTLFRFLKANSFHETFKKRNANMYDETTTNAIIESFKQVKNEERFISSRNDEMVDVMLVESLKEQINLLKKHDEEQKEQIKKLHALLDQQQQLLLYEQQKNIKLLEENIENKRWWQWWK</sequence>
<dbReference type="Proteomes" id="UP001147148">
    <property type="component" value="Unassembled WGS sequence"/>
</dbReference>
<reference evidence="1" key="1">
    <citation type="submission" date="2022-10" db="EMBL/GenBank/DDBJ databases">
        <title>Vagococcus sp. isolated from poultry meat.</title>
        <authorList>
            <person name="Johansson P."/>
            <person name="Bjorkroth J."/>
        </authorList>
    </citation>
    <scope>NUCLEOTIDE SEQUENCE</scope>
    <source>
        <strain evidence="1">PNs007</strain>
    </source>
</reference>
<comment type="caution">
    <text evidence="1">The sequence shown here is derived from an EMBL/GenBank/DDBJ whole genome shotgun (WGS) entry which is preliminary data.</text>
</comment>
<protein>
    <recommendedName>
        <fullName evidence="3">DUF536 domain-containing protein</fullName>
    </recommendedName>
</protein>
<evidence type="ECO:0008006" key="3">
    <source>
        <dbReference type="Google" id="ProtNLM"/>
    </source>
</evidence>
<feature type="non-terminal residue" evidence="1">
    <location>
        <position position="1"/>
    </location>
</feature>
<dbReference type="EMBL" id="JAPDSH010000013">
    <property type="protein sequence ID" value="MDF0480854.1"/>
    <property type="molecule type" value="Genomic_DNA"/>
</dbReference>
<accession>A0ABT5X4D0</accession>